<keyword evidence="3" id="KW-1185">Reference proteome</keyword>
<protein>
    <recommendedName>
        <fullName evidence="4">DUF3592 domain-containing protein</fullName>
    </recommendedName>
</protein>
<organism evidence="2 3">
    <name type="scientific">Larkinella knui</name>
    <dbReference type="NCBI Taxonomy" id="2025310"/>
    <lineage>
        <taxon>Bacteria</taxon>
        <taxon>Pseudomonadati</taxon>
        <taxon>Bacteroidota</taxon>
        <taxon>Cytophagia</taxon>
        <taxon>Cytophagales</taxon>
        <taxon>Spirosomataceae</taxon>
        <taxon>Larkinella</taxon>
    </lineage>
</organism>
<evidence type="ECO:0008006" key="4">
    <source>
        <dbReference type="Google" id="ProtNLM"/>
    </source>
</evidence>
<comment type="caution">
    <text evidence="2">The sequence shown here is derived from an EMBL/GenBank/DDBJ whole genome shotgun (WGS) entry which is preliminary data.</text>
</comment>
<proteinExistence type="predicted"/>
<evidence type="ECO:0000313" key="2">
    <source>
        <dbReference type="EMBL" id="RRB14893.1"/>
    </source>
</evidence>
<dbReference type="OrthoDB" id="954173at2"/>
<keyword evidence="1" id="KW-0472">Membrane</keyword>
<reference evidence="2 3" key="1">
    <citation type="submission" date="2018-11" db="EMBL/GenBank/DDBJ databases">
        <authorList>
            <person name="Zhou Z."/>
            <person name="Wang G."/>
        </authorList>
    </citation>
    <scope>NUCLEOTIDE SEQUENCE [LARGE SCALE GENOMIC DNA]</scope>
    <source>
        <strain evidence="2 3">KCTC42998</strain>
    </source>
</reference>
<feature type="transmembrane region" description="Helical" evidence="1">
    <location>
        <begin position="144"/>
        <end position="167"/>
    </location>
</feature>
<feature type="transmembrane region" description="Helical" evidence="1">
    <location>
        <begin position="287"/>
        <end position="308"/>
    </location>
</feature>
<name>A0A3P1CNI6_9BACT</name>
<feature type="transmembrane region" description="Helical" evidence="1">
    <location>
        <begin position="12"/>
        <end position="33"/>
    </location>
</feature>
<evidence type="ECO:0000256" key="1">
    <source>
        <dbReference type="SAM" id="Phobius"/>
    </source>
</evidence>
<gene>
    <name evidence="2" type="ORF">EHT87_10015</name>
</gene>
<sequence length="315" mass="36731">MLRAIGIFLGKLYQLVISLVVVAFLAVAAWFVWHLYEEERLQNQFLKDGKVVEVTVSDVDWSRHSYRDMLGNSNYLTFPYQQKTYQTRYVFDTAWVSPGDRIRLLYHPGRDAFLQQHVERKPGRVVSRLVQWSSINGFSREYKLLVGFLAVATALFFFAGGVVVSITGWTFVQTVARFVLVLVLGIAALFFTYDTWEYFQYYRHVKTNGRPMDVTVLDTDRHRIGNSTRSSGFTQYRYDATFRYKPGERVVPITEDEYETTHPNDRLRVLYDESQDDFMSARYAGDYAQVIAPLFFWILVLVTGRNVFLKSEKKV</sequence>
<evidence type="ECO:0000313" key="3">
    <source>
        <dbReference type="Proteomes" id="UP000274271"/>
    </source>
</evidence>
<feature type="transmembrane region" description="Helical" evidence="1">
    <location>
        <begin position="174"/>
        <end position="193"/>
    </location>
</feature>
<dbReference type="RefSeq" id="WP_124906495.1">
    <property type="nucleotide sequence ID" value="NZ_RQJP01000002.1"/>
</dbReference>
<keyword evidence="1" id="KW-0812">Transmembrane</keyword>
<dbReference type="Proteomes" id="UP000274271">
    <property type="component" value="Unassembled WGS sequence"/>
</dbReference>
<dbReference type="AlphaFoldDB" id="A0A3P1CNI6"/>
<accession>A0A3P1CNI6</accession>
<keyword evidence="1" id="KW-1133">Transmembrane helix</keyword>
<dbReference type="EMBL" id="RQJP01000002">
    <property type="protein sequence ID" value="RRB14893.1"/>
    <property type="molecule type" value="Genomic_DNA"/>
</dbReference>